<organism evidence="1 2">
    <name type="scientific">Vespula pensylvanica</name>
    <name type="common">Western yellow jacket</name>
    <name type="synonym">Wasp</name>
    <dbReference type="NCBI Taxonomy" id="30213"/>
    <lineage>
        <taxon>Eukaryota</taxon>
        <taxon>Metazoa</taxon>
        <taxon>Ecdysozoa</taxon>
        <taxon>Arthropoda</taxon>
        <taxon>Hexapoda</taxon>
        <taxon>Insecta</taxon>
        <taxon>Pterygota</taxon>
        <taxon>Neoptera</taxon>
        <taxon>Endopterygota</taxon>
        <taxon>Hymenoptera</taxon>
        <taxon>Apocrita</taxon>
        <taxon>Aculeata</taxon>
        <taxon>Vespoidea</taxon>
        <taxon>Vespidae</taxon>
        <taxon>Vespinae</taxon>
        <taxon>Vespula</taxon>
    </lineage>
</organism>
<comment type="caution">
    <text evidence="1">The sequence shown here is derived from an EMBL/GenBank/DDBJ whole genome shotgun (WGS) entry which is preliminary data.</text>
</comment>
<evidence type="ECO:0000313" key="2">
    <source>
        <dbReference type="Proteomes" id="UP000600918"/>
    </source>
</evidence>
<dbReference type="Proteomes" id="UP000600918">
    <property type="component" value="Unassembled WGS sequence"/>
</dbReference>
<reference evidence="1" key="1">
    <citation type="journal article" date="2020" name="G3 (Bethesda)">
        <title>High-Quality Assemblies for Three Invasive Social Wasps from the &lt;i&gt;Vespula&lt;/i&gt; Genus.</title>
        <authorList>
            <person name="Harrop T.W.R."/>
            <person name="Guhlin J."/>
            <person name="McLaughlin G.M."/>
            <person name="Permina E."/>
            <person name="Stockwell P."/>
            <person name="Gilligan J."/>
            <person name="Le Lec M.F."/>
            <person name="Gruber M.A.M."/>
            <person name="Quinn O."/>
            <person name="Lovegrove M."/>
            <person name="Duncan E.J."/>
            <person name="Remnant E.J."/>
            <person name="Van Eeckhoven J."/>
            <person name="Graham B."/>
            <person name="Knapp R.A."/>
            <person name="Langford K.W."/>
            <person name="Kronenberg Z."/>
            <person name="Press M.O."/>
            <person name="Eacker S.M."/>
            <person name="Wilson-Rankin E.E."/>
            <person name="Purcell J."/>
            <person name="Lester P.J."/>
            <person name="Dearden P.K."/>
        </authorList>
    </citation>
    <scope>NUCLEOTIDE SEQUENCE</scope>
    <source>
        <strain evidence="1">Volc-1</strain>
    </source>
</reference>
<gene>
    <name evidence="1" type="ORF">H0235_011372</name>
</gene>
<evidence type="ECO:0000313" key="1">
    <source>
        <dbReference type="EMBL" id="KAF7416841.1"/>
    </source>
</evidence>
<protein>
    <submittedName>
        <fullName evidence="1">Uncharacterized protein</fullName>
    </submittedName>
</protein>
<keyword evidence="2" id="KW-1185">Reference proteome</keyword>
<proteinExistence type="predicted"/>
<dbReference type="AlphaFoldDB" id="A0A834NRX3"/>
<sequence>MKDSLTMERARSNESWKGRIEVRDIMFSQTGRTNGKWTAVSFTLRDKYEPVAGVRRTAAIIPRTLNDKKRVEEAELGQQP</sequence>
<dbReference type="EMBL" id="JACSDY010000010">
    <property type="protein sequence ID" value="KAF7416841.1"/>
    <property type="molecule type" value="Genomic_DNA"/>
</dbReference>
<accession>A0A834NRX3</accession>
<name>A0A834NRX3_VESPE</name>